<proteinExistence type="predicted"/>
<feature type="non-terminal residue" evidence="1">
    <location>
        <position position="1440"/>
    </location>
</feature>
<dbReference type="EMBL" id="CM041539">
    <property type="protein sequence ID" value="KAI3367420.1"/>
    <property type="molecule type" value="Genomic_DNA"/>
</dbReference>
<evidence type="ECO:0000313" key="2">
    <source>
        <dbReference type="Proteomes" id="UP000831701"/>
    </source>
</evidence>
<sequence length="1440" mass="159731">MSQTRTRNMYSQGECVRGVYIRPGQTYSSGSSRMSSDGGGRPVKVGSLVEVIGKGQRGTVAYIGNTLFASGKWVGVILDEAKGKNDGTVQGKRYFTCEENHGIFVRQSQIQLVDDGADTTSPETPEPGTGKVPRREILETPKSTKLVSQISLHRDTKFPRRKSGEDVAAHTSHATAFYYFFFLRGLNNGSSFQENFLGNKKDIKANSIMAAKTGQGLLNLVGLLCFLSSFFLSFTQQPSRTAGGKGAASGSASASAGEMSSSEPSTPAQTPLAAPVIPTLHSPGNPPAPGPSKYYCMLKYTCEKEADVISLIRILPPQEDVTMETQEEEALRSQVKDLEEKLETLKMKRTEDKAKLKELEKHKIQLEQLQEWKTKMQEQQAELQKQLKEAKREAKEALEAKERYMEEMSDTADAIEMATLDKEMAEERAESLQLEVDSLKEKVDELTMDLEILKHEIEEKGSDGAASSYHVKQLEEQNGRLKEALVRMRDLSASEKQEHVKLQKQMEKKNVELDGLRGQKEKLQEELSVAEKTVDELKEQVDAALGAEEMVEMLTERNLDLEEKVRELRETVADLEAINEMNDELQENARETELELRELLDLGGAKVRESEKRVEAAQETVADYQQTIKKYRELTAHLQEVNRELTSQQEASAELQQQPPAEMFDFKIKFAETKAYAKAIEMELRKMEVSQANRHVSLLTSFMPESFLRHGGDHDCILVLLLIPRLICKAELISKQAQEKFDLNENCVERAGLKGAVGEQLSFAGGGLVYSLSESAAGHAAQIRAVTEFMCSVLQQWALAQCSVDVYKKIGFLYPEMSVHERSLDFLIDLLHKDQLDETVNVEPLTKAIKYYQHLYSIHLADQNEDCTMQLADHIRFTQSALDCMAVEVGRLRAFLHAGQEKADLAVLLKDLETSCSDIRQFCKKIRRRMPGTDAPGIPSALNFGQQVSDTLSDCRKHLTWVVAVLQEVAAAGAQMMSPLGEQEGLSAVKLEDVAFKAGEQIYGSQGANPYECLRQSCGIVIATMNKMATAMQEGEYDSEKPQNKNPPPVDVRAAALRAEITDAEGLGMKLEDRETVIKELKKSLKIKGEELSEANVRLSLLEKKLDSSSKDADERVEKIQTRLDEAQTLLKKKEKEFEETMDALQADIDQLESEKAELKQRINSQSKMAIDGLRGSGTSGIASIVTGMAGANMMSGVGSASGVQVIDSPLLTQQIEAQRLCIKHLKNENNRLKSEKMRAQLASLPPLHVTKLPSRDGGRPEVLSSALYRKTDQLLETLLQMSANVKVVDITGKSPVTPSAQLLEQTARLQSLSDTLGRLKDEVSEHVVNQQPGARVSSDFANAFPSTSFVKAKEEKQGDAVLVGKWWVGSWCRVPAVRNRSTASSCHSFSCREFTVCCGPKRQPPRLPACRTDATTTPNPPPPSSSSAWQPGFHSRVKQ</sequence>
<dbReference type="Proteomes" id="UP000831701">
    <property type="component" value="Chromosome 9"/>
</dbReference>
<name>A0ACB8WIC2_9TELE</name>
<organism evidence="1 2">
    <name type="scientific">Scortum barcoo</name>
    <name type="common">barcoo grunter</name>
    <dbReference type="NCBI Taxonomy" id="214431"/>
    <lineage>
        <taxon>Eukaryota</taxon>
        <taxon>Metazoa</taxon>
        <taxon>Chordata</taxon>
        <taxon>Craniata</taxon>
        <taxon>Vertebrata</taxon>
        <taxon>Euteleostomi</taxon>
        <taxon>Actinopterygii</taxon>
        <taxon>Neopterygii</taxon>
        <taxon>Teleostei</taxon>
        <taxon>Neoteleostei</taxon>
        <taxon>Acanthomorphata</taxon>
        <taxon>Eupercaria</taxon>
        <taxon>Centrarchiformes</taxon>
        <taxon>Terapontoidei</taxon>
        <taxon>Terapontidae</taxon>
        <taxon>Scortum</taxon>
    </lineage>
</organism>
<keyword evidence="2" id="KW-1185">Reference proteome</keyword>
<reference evidence="1" key="1">
    <citation type="submission" date="2022-04" db="EMBL/GenBank/DDBJ databases">
        <title>Jade perch genome.</title>
        <authorList>
            <person name="Chao B."/>
        </authorList>
    </citation>
    <scope>NUCLEOTIDE SEQUENCE</scope>
    <source>
        <strain evidence="1">CB-2022</strain>
    </source>
</reference>
<comment type="caution">
    <text evidence="1">The sequence shown here is derived from an EMBL/GenBank/DDBJ whole genome shotgun (WGS) entry which is preliminary data.</text>
</comment>
<evidence type="ECO:0000313" key="1">
    <source>
        <dbReference type="EMBL" id="KAI3367420.1"/>
    </source>
</evidence>
<protein>
    <submittedName>
        <fullName evidence="1">Uncharacterized protein</fullName>
    </submittedName>
</protein>
<gene>
    <name evidence="1" type="ORF">L3Q82_026278</name>
</gene>
<accession>A0ACB8WIC2</accession>